<dbReference type="SUPFAM" id="SSF63380">
    <property type="entry name" value="Riboflavin synthase domain-like"/>
    <property type="match status" value="1"/>
</dbReference>
<evidence type="ECO:0000256" key="2">
    <source>
        <dbReference type="ARBA" id="ARBA00022630"/>
    </source>
</evidence>
<keyword evidence="7" id="KW-0830">Ubiquinone</keyword>
<evidence type="ECO:0000259" key="6">
    <source>
        <dbReference type="PROSITE" id="PS51384"/>
    </source>
</evidence>
<dbReference type="STRING" id="617002.SAMN05660653_01471"/>
<dbReference type="InterPro" id="IPR017938">
    <property type="entry name" value="Riboflavin_synthase-like_b-brl"/>
</dbReference>
<dbReference type="CDD" id="cd00207">
    <property type="entry name" value="fer2"/>
    <property type="match status" value="1"/>
</dbReference>
<dbReference type="InterPro" id="IPR001041">
    <property type="entry name" value="2Fe-2S_ferredoxin-type"/>
</dbReference>
<dbReference type="PANTHER" id="PTHR43644">
    <property type="entry name" value="NA(+)-TRANSLOCATING NADH-QUINONE REDUCTASE SUBUNIT"/>
    <property type="match status" value="1"/>
</dbReference>
<dbReference type="RefSeq" id="WP_092119393.1">
    <property type="nucleotide sequence ID" value="NZ_FMXO01000007.1"/>
</dbReference>
<feature type="domain" description="2Fe-2S ferredoxin-type" evidence="5">
    <location>
        <begin position="34"/>
        <end position="127"/>
    </location>
</feature>
<evidence type="ECO:0000256" key="4">
    <source>
        <dbReference type="ARBA" id="ARBA00023004"/>
    </source>
</evidence>
<dbReference type="AlphaFoldDB" id="A0A1G6CBS8"/>
<reference evidence="7 8" key="1">
    <citation type="submission" date="2016-10" db="EMBL/GenBank/DDBJ databases">
        <authorList>
            <person name="de Groot N.N."/>
        </authorList>
    </citation>
    <scope>NUCLEOTIDE SEQUENCE [LARGE SCALE GENOMIC DNA]</scope>
    <source>
        <strain evidence="7 8">ASO4-2</strain>
    </source>
</reference>
<dbReference type="GO" id="GO:0051536">
    <property type="term" value="F:iron-sulfur cluster binding"/>
    <property type="evidence" value="ECO:0007669"/>
    <property type="project" value="InterPro"/>
</dbReference>
<dbReference type="InterPro" id="IPR008333">
    <property type="entry name" value="Cbr1-like_FAD-bd_dom"/>
</dbReference>
<dbReference type="InterPro" id="IPR017927">
    <property type="entry name" value="FAD-bd_FR_type"/>
</dbReference>
<sequence length="367" mass="41015">MIFSIGVAVGFLSTVTLLLALLLLFAERRILNYGPCTLDINEGRKTLVVNGGSTLLSSLGENEIFIPSACGGRGTCAYCKVKVLEGGGVIGPVEESNLSSEDAKKGVRLSCQVKVRQDIKLVIPDELFLAKRFQGKLIRKRLLTYDIVELRIALIQPETIQFAAGQYIQLESQEYLGRDAVMRAYSISSVPSDDRHVEVIIRRMPEGICTTWVFDHLEEGRELNLSGPYGDFKLKESKAPAVFLAGGSGMAPIWSILRDMKEQGDDRESYYFFSGRNQDDLFFTEELFALEKELPNFRYIPCLTREDKGSSWQGERGRVPFILPKYIPDATKFEAYLCGSSNFIDSCAAALKQAGINENSIFYDKFE</sequence>
<dbReference type="Pfam" id="PF00111">
    <property type="entry name" value="Fer2"/>
    <property type="match status" value="1"/>
</dbReference>
<dbReference type="OrthoDB" id="9806195at2"/>
<proteinExistence type="predicted"/>
<feature type="domain" description="FAD-binding FR-type" evidence="6">
    <location>
        <begin position="130"/>
        <end position="235"/>
    </location>
</feature>
<keyword evidence="4" id="KW-0408">Iron</keyword>
<dbReference type="Gene3D" id="2.40.30.10">
    <property type="entry name" value="Translation factors"/>
    <property type="match status" value="1"/>
</dbReference>
<dbReference type="PANTHER" id="PTHR43644:SF1">
    <property type="entry name" value="NAD(P)H-FLAVIN REDUCTASE"/>
    <property type="match status" value="1"/>
</dbReference>
<dbReference type="EMBL" id="FMXO01000007">
    <property type="protein sequence ID" value="SDB30348.1"/>
    <property type="molecule type" value="Genomic_DNA"/>
</dbReference>
<evidence type="ECO:0000259" key="5">
    <source>
        <dbReference type="PROSITE" id="PS51085"/>
    </source>
</evidence>
<dbReference type="PRINTS" id="PR00371">
    <property type="entry name" value="FPNCR"/>
</dbReference>
<dbReference type="Proteomes" id="UP000198771">
    <property type="component" value="Unassembled WGS sequence"/>
</dbReference>
<keyword evidence="3" id="KW-0274">FAD</keyword>
<gene>
    <name evidence="7" type="ORF">SAMN05660653_01471</name>
</gene>
<keyword evidence="1" id="KW-0813">Transport</keyword>
<dbReference type="SUPFAM" id="SSF54292">
    <property type="entry name" value="2Fe-2S ferredoxin-like"/>
    <property type="match status" value="1"/>
</dbReference>
<dbReference type="Pfam" id="PF00970">
    <property type="entry name" value="FAD_binding_6"/>
    <property type="match status" value="1"/>
</dbReference>
<evidence type="ECO:0000256" key="3">
    <source>
        <dbReference type="ARBA" id="ARBA00022827"/>
    </source>
</evidence>
<dbReference type="PROSITE" id="PS51085">
    <property type="entry name" value="2FE2S_FER_2"/>
    <property type="match status" value="1"/>
</dbReference>
<evidence type="ECO:0000313" key="8">
    <source>
        <dbReference type="Proteomes" id="UP000198771"/>
    </source>
</evidence>
<keyword evidence="2" id="KW-0285">Flavoprotein</keyword>
<name>A0A1G6CBS8_9BACT</name>
<dbReference type="SUPFAM" id="SSF52343">
    <property type="entry name" value="Ferredoxin reductase-like, C-terminal NADP-linked domain"/>
    <property type="match status" value="1"/>
</dbReference>
<dbReference type="InterPro" id="IPR039261">
    <property type="entry name" value="FNR_nucleotide-bd"/>
</dbReference>
<dbReference type="PROSITE" id="PS51384">
    <property type="entry name" value="FAD_FR"/>
    <property type="match status" value="1"/>
</dbReference>
<dbReference type="InterPro" id="IPR001709">
    <property type="entry name" value="Flavoprot_Pyr_Nucl_cyt_Rdtase"/>
</dbReference>
<dbReference type="GO" id="GO:0016491">
    <property type="term" value="F:oxidoreductase activity"/>
    <property type="evidence" value="ECO:0007669"/>
    <property type="project" value="InterPro"/>
</dbReference>
<protein>
    <submittedName>
        <fullName evidence="7">Na+-transporting NADH:ubiquinone oxidoreductase subunit F</fullName>
    </submittedName>
</protein>
<dbReference type="PRINTS" id="PR00410">
    <property type="entry name" value="PHEHYDRXLASE"/>
</dbReference>
<keyword evidence="8" id="KW-1185">Reference proteome</keyword>
<dbReference type="InterPro" id="IPR012675">
    <property type="entry name" value="Beta-grasp_dom_sf"/>
</dbReference>
<dbReference type="InterPro" id="IPR036010">
    <property type="entry name" value="2Fe-2S_ferredoxin-like_sf"/>
</dbReference>
<evidence type="ECO:0000256" key="1">
    <source>
        <dbReference type="ARBA" id="ARBA00022448"/>
    </source>
</evidence>
<dbReference type="Gene3D" id="3.40.50.80">
    <property type="entry name" value="Nucleotide-binding domain of ferredoxin-NADP reductase (FNR) module"/>
    <property type="match status" value="1"/>
</dbReference>
<dbReference type="Gene3D" id="3.10.20.30">
    <property type="match status" value="1"/>
</dbReference>
<accession>A0A1G6CBS8</accession>
<evidence type="ECO:0000313" key="7">
    <source>
        <dbReference type="EMBL" id="SDB30348.1"/>
    </source>
</evidence>
<dbReference type="Pfam" id="PF00175">
    <property type="entry name" value="NAD_binding_1"/>
    <property type="match status" value="1"/>
</dbReference>
<dbReference type="InterPro" id="IPR001433">
    <property type="entry name" value="OxRdtase_FAD/NAD-bd"/>
</dbReference>
<organism evidence="7 8">
    <name type="scientific">Desulfonatronum thiosulfatophilum</name>
    <dbReference type="NCBI Taxonomy" id="617002"/>
    <lineage>
        <taxon>Bacteria</taxon>
        <taxon>Pseudomonadati</taxon>
        <taxon>Thermodesulfobacteriota</taxon>
        <taxon>Desulfovibrionia</taxon>
        <taxon>Desulfovibrionales</taxon>
        <taxon>Desulfonatronaceae</taxon>
        <taxon>Desulfonatronum</taxon>
    </lineage>
</organism>